<dbReference type="InterPro" id="IPR058093">
    <property type="entry name" value="LA_2272-like"/>
</dbReference>
<reference evidence="3 4" key="1">
    <citation type="submission" date="2016-11" db="EMBL/GenBank/DDBJ databases">
        <authorList>
            <person name="Jaros S."/>
            <person name="Januszkiewicz K."/>
            <person name="Wedrychowicz H."/>
        </authorList>
    </citation>
    <scope>NUCLEOTIDE SEQUENCE [LARGE SCALE GENOMIC DNA]</scope>
    <source>
        <strain evidence="3 4">KHT3</strain>
    </source>
</reference>
<dbReference type="EMBL" id="FRBD01000005">
    <property type="protein sequence ID" value="SHK52780.1"/>
    <property type="molecule type" value="Genomic_DNA"/>
</dbReference>
<dbReference type="NCBIfam" id="NF047436">
    <property type="entry name" value="LA_2272_repeat"/>
    <property type="match status" value="1"/>
</dbReference>
<feature type="chain" id="PRO_5009921032" description="DUF3943 domain-containing protein" evidence="1">
    <location>
        <begin position="24"/>
        <end position="799"/>
    </location>
</feature>
<dbReference type="InterPro" id="IPR025079">
    <property type="entry name" value="DUF3943"/>
</dbReference>
<feature type="domain" description="DUF3943" evidence="2">
    <location>
        <begin position="388"/>
        <end position="493"/>
    </location>
</feature>
<evidence type="ECO:0000256" key="1">
    <source>
        <dbReference type="SAM" id="SignalP"/>
    </source>
</evidence>
<keyword evidence="1" id="KW-0732">Signal</keyword>
<sequence length="799" mass="90223">MKKSNLRFISLTAILLAATAVSAQHRHGLAIDFGKTNKADSTRITSLSFGVSSHTDTLKGLQFNVLSNYAWNVKGLQLSGFSNISSTPLRGMQLSGITNITMGVEKGLQLAGLLNVSAGTMSGMQLGAYNYTNELNGLQLGAINVATSHPKGWQVGIINYTKDTSGRKIGLVNVNPSTTVDFMVYGGTSTKLNAAVRFRNHSTYSIIGIGTHFMGFDDHFSGGIFYRLGQYSQITPKLSLSGDIGYYHIETFKKQSDEGPSQLFSLQARINADYQLNRNVGLFASLGYGDTHYYYHQEKYRSRFLAEAGLTFRYPHNANRQTAVVRRSEAKTPADSLMAPGLGKKHPWWALGQVTGVNAFVHFFDRIITNQDFAQTTLHTWGENFKNGFVWDNDVFSTNLFMHPYHGNLYFNSARAQGLSFWESAPYAMIGSLEWEFLGEIEPPAINDLIATTFGGICIGEITNRVSRIFLDDSKSGWPRFWREFGATIFNPMGTLKRLATGDAWTVRSNHYRYHDYNRNPVEITITAGDRYLADNGELFKGEHNPYIDFFMQYGDPINENEHNAPYDFFETELVVGLSTNQPILNQVHLMGRLWSTPMIERKNIRAEFGLYQHFDYFDSKPVKNGSDLTPYRISEAAAFGPGAIIQMPEVGMLSHLEQRIFLNGILLGGTKSDYYNVIDRDYNMGSGFSIKTKTHMEMRHFGRFILNAHYYRIYTWKGYDPDTDFSKFTEHDMLHLNSQGDKGNAALLVINPITQFDITKNWSIELSGSYYARRTHYKYYDDVKANTFEVRLGINVHL</sequence>
<feature type="signal peptide" evidence="1">
    <location>
        <begin position="1"/>
        <end position="23"/>
    </location>
</feature>
<dbReference type="Proteomes" id="UP000184130">
    <property type="component" value="Unassembled WGS sequence"/>
</dbReference>
<name>A0A1M6T761_XYLRU</name>
<gene>
    <name evidence="3" type="ORF">SAMN05216463_10549</name>
</gene>
<accession>A0A1M6T761</accession>
<evidence type="ECO:0000259" key="2">
    <source>
        <dbReference type="Pfam" id="PF13084"/>
    </source>
</evidence>
<evidence type="ECO:0000313" key="4">
    <source>
        <dbReference type="Proteomes" id="UP000184130"/>
    </source>
</evidence>
<organism evidence="3 4">
    <name type="scientific">Xylanibacter ruminicola</name>
    <name type="common">Prevotella ruminicola</name>
    <dbReference type="NCBI Taxonomy" id="839"/>
    <lineage>
        <taxon>Bacteria</taxon>
        <taxon>Pseudomonadati</taxon>
        <taxon>Bacteroidota</taxon>
        <taxon>Bacteroidia</taxon>
        <taxon>Bacteroidales</taxon>
        <taxon>Prevotellaceae</taxon>
        <taxon>Xylanibacter</taxon>
    </lineage>
</organism>
<dbReference type="RefSeq" id="WP_254795095.1">
    <property type="nucleotide sequence ID" value="NZ_FRBD01000005.1"/>
</dbReference>
<proteinExistence type="predicted"/>
<dbReference type="Pfam" id="PF13084">
    <property type="entry name" value="DUF3943"/>
    <property type="match status" value="1"/>
</dbReference>
<dbReference type="AlphaFoldDB" id="A0A1M6T761"/>
<protein>
    <recommendedName>
        <fullName evidence="2">DUF3943 domain-containing protein</fullName>
    </recommendedName>
</protein>
<evidence type="ECO:0000313" key="3">
    <source>
        <dbReference type="EMBL" id="SHK52780.1"/>
    </source>
</evidence>